<dbReference type="InterPro" id="IPR006680">
    <property type="entry name" value="Amidohydro-rel"/>
</dbReference>
<dbReference type="InterPro" id="IPR032466">
    <property type="entry name" value="Metal_Hydrolase"/>
</dbReference>
<dbReference type="GO" id="GO:0005829">
    <property type="term" value="C:cytosol"/>
    <property type="evidence" value="ECO:0007669"/>
    <property type="project" value="TreeGrafter"/>
</dbReference>
<evidence type="ECO:0000313" key="8">
    <source>
        <dbReference type="Proteomes" id="UP000031366"/>
    </source>
</evidence>
<dbReference type="FunFam" id="3.20.20.140:FF:000174">
    <property type="entry name" value="Dihydropyrimidinase-related protein 2"/>
    <property type="match status" value="1"/>
</dbReference>
<evidence type="ECO:0000256" key="1">
    <source>
        <dbReference type="ARBA" id="ARBA00001947"/>
    </source>
</evidence>
<dbReference type="Proteomes" id="UP000031366">
    <property type="component" value="Unassembled WGS sequence"/>
</dbReference>
<evidence type="ECO:0000256" key="2">
    <source>
        <dbReference type="ARBA" id="ARBA00008829"/>
    </source>
</evidence>
<dbReference type="SUPFAM" id="SSF51338">
    <property type="entry name" value="Composite domain of metallo-dependent hydrolases"/>
    <property type="match status" value="2"/>
</dbReference>
<reference evidence="7 8" key="1">
    <citation type="journal article" date="2015" name="Infect. Genet. Evol.">
        <title>Genomic sequences of six botulinum neurotoxin-producing strains representing three clostridial species illustrate the mobility and diversity of botulinum neurotoxin genes.</title>
        <authorList>
            <person name="Smith T.J."/>
            <person name="Hill K.K."/>
            <person name="Xie G."/>
            <person name="Foley B.T."/>
            <person name="Williamson C.H."/>
            <person name="Foster J.T."/>
            <person name="Johnson S.L."/>
            <person name="Chertkov O."/>
            <person name="Teshima H."/>
            <person name="Gibbons H.S."/>
            <person name="Johnsky L.A."/>
            <person name="Karavis M.A."/>
            <person name="Smith L.A."/>
        </authorList>
    </citation>
    <scope>NUCLEOTIDE SEQUENCE [LARGE SCALE GENOMIC DNA]</scope>
    <source>
        <strain evidence="7 8">CDC 2741</strain>
    </source>
</reference>
<dbReference type="RefSeq" id="WP_039636726.1">
    <property type="nucleotide sequence ID" value="NZ_AYSO01000020.1"/>
</dbReference>
<dbReference type="EMBL" id="AYSO01000020">
    <property type="protein sequence ID" value="KIE45033.1"/>
    <property type="molecule type" value="Genomic_DNA"/>
</dbReference>
<comment type="cofactor">
    <cofactor evidence="1">
        <name>Zn(2+)</name>
        <dbReference type="ChEBI" id="CHEBI:29105"/>
    </cofactor>
</comment>
<dbReference type="EC" id="3.5.2.2" evidence="7"/>
<evidence type="ECO:0000256" key="3">
    <source>
        <dbReference type="ARBA" id="ARBA00022723"/>
    </source>
</evidence>
<sequence>MATLIRNGIIVTSGDVFKGDIYIENGIITKIGMNLIEEADEIVDADGKYVIPGGVDVHTHLNLDVGIAVATDNFYTGTVAAACGGTTTIVDHLAFGPKGCSLHHQVNVYHNYAKGNAVIDYGFHGVIQHVNDNILEELEELSSEGITSNKVYLTYDYRLSDLEVFKVLKKSKEIGIITAVHPENNDVVNYLREYYSSNGLTAPIYHSKSRPVCCEGEAINKMLNIAKMAGDSPLYIVHLSCKLGLDYIKMAMDNGQKNIFTETCPQYLFLDESKYNGENNEGLKYIASPPLREKFNQGALWKGIQDGYIQVIATDHCPFNFNVEKQLGKDDFTKCPGGVPGIETRIPLIFSEGVMKKRISLNKFVDLVSTKPAKIFGLYPKKGTIAIGSDGDIVIIDPNKKVKITKSMLHENVDYTPYEGFELQGYPIITISRGKVIVKDNDFIGEKGYGKFLKREKTDFSNI</sequence>
<accession>A0A0C1U0J6</accession>
<dbReference type="OrthoDB" id="9765462at2"/>
<keyword evidence="3" id="KW-0479">Metal-binding</keyword>
<dbReference type="STRING" id="29341.RSJ17_06295"/>
<evidence type="ECO:0000256" key="5">
    <source>
        <dbReference type="PIRSR" id="PIRSR611778-50"/>
    </source>
</evidence>
<keyword evidence="4 7" id="KW-0378">Hydrolase</keyword>
<keyword evidence="8" id="KW-1185">Reference proteome</keyword>
<feature type="modified residue" description="N6-carboxylysine" evidence="5">
    <location>
        <position position="150"/>
    </location>
</feature>
<dbReference type="NCBIfam" id="TIGR02033">
    <property type="entry name" value="D-hydantoinase"/>
    <property type="match status" value="1"/>
</dbReference>
<organism evidence="7 8">
    <name type="scientific">Clostridium argentinense CDC 2741</name>
    <dbReference type="NCBI Taxonomy" id="1418104"/>
    <lineage>
        <taxon>Bacteria</taxon>
        <taxon>Bacillati</taxon>
        <taxon>Bacillota</taxon>
        <taxon>Clostridia</taxon>
        <taxon>Eubacteriales</taxon>
        <taxon>Clostridiaceae</taxon>
        <taxon>Clostridium</taxon>
    </lineage>
</organism>
<gene>
    <name evidence="7" type="primary">hydA</name>
    <name evidence="7" type="ORF">U732_699</name>
</gene>
<evidence type="ECO:0000256" key="4">
    <source>
        <dbReference type="ARBA" id="ARBA00022801"/>
    </source>
</evidence>
<dbReference type="GO" id="GO:0046872">
    <property type="term" value="F:metal ion binding"/>
    <property type="evidence" value="ECO:0007669"/>
    <property type="project" value="UniProtKB-KW"/>
</dbReference>
<dbReference type="PANTHER" id="PTHR11647">
    <property type="entry name" value="HYDRANTOINASE/DIHYDROPYRIMIDINASE FAMILY MEMBER"/>
    <property type="match status" value="1"/>
</dbReference>
<evidence type="ECO:0000259" key="6">
    <source>
        <dbReference type="Pfam" id="PF01979"/>
    </source>
</evidence>
<name>A0A0C1U0J6_9CLOT</name>
<dbReference type="InterPro" id="IPR050378">
    <property type="entry name" value="Metallo-dep_Hydrolases_sf"/>
</dbReference>
<proteinExistence type="inferred from homology"/>
<dbReference type="CDD" id="cd01314">
    <property type="entry name" value="D-HYD"/>
    <property type="match status" value="1"/>
</dbReference>
<comment type="caution">
    <text evidence="7">The sequence shown here is derived from an EMBL/GenBank/DDBJ whole genome shotgun (WGS) entry which is preliminary data.</text>
</comment>
<dbReference type="SUPFAM" id="SSF51556">
    <property type="entry name" value="Metallo-dependent hydrolases"/>
    <property type="match status" value="1"/>
</dbReference>
<protein>
    <submittedName>
        <fullName evidence="7">Dihydropyrimidinase</fullName>
        <ecNumber evidence="7">3.5.2.2</ecNumber>
    </submittedName>
</protein>
<dbReference type="PANTHER" id="PTHR11647:SF1">
    <property type="entry name" value="COLLAPSIN RESPONSE MEDIATOR PROTEIN"/>
    <property type="match status" value="1"/>
</dbReference>
<comment type="PTM">
    <text evidence="5">Carbamylation allows a single lysine to coordinate two divalent metal cations.</text>
</comment>
<comment type="similarity">
    <text evidence="2">Belongs to the metallo-dependent hydrolases superfamily. Hydantoinase/dihydropyrimidinase family.</text>
</comment>
<dbReference type="InterPro" id="IPR011059">
    <property type="entry name" value="Metal-dep_hydrolase_composite"/>
</dbReference>
<dbReference type="AlphaFoldDB" id="A0A0C1U0J6"/>
<dbReference type="GO" id="GO:0004157">
    <property type="term" value="F:dihydropyrimidinase activity"/>
    <property type="evidence" value="ECO:0007669"/>
    <property type="project" value="UniProtKB-EC"/>
</dbReference>
<dbReference type="Gene3D" id="3.20.20.140">
    <property type="entry name" value="Metal-dependent hydrolases"/>
    <property type="match status" value="1"/>
</dbReference>
<dbReference type="Gene3D" id="2.30.40.10">
    <property type="entry name" value="Urease, subunit C, domain 1"/>
    <property type="match status" value="1"/>
</dbReference>
<feature type="domain" description="Amidohydrolase-related" evidence="6">
    <location>
        <begin position="49"/>
        <end position="436"/>
    </location>
</feature>
<dbReference type="Pfam" id="PF01979">
    <property type="entry name" value="Amidohydro_1"/>
    <property type="match status" value="1"/>
</dbReference>
<dbReference type="InterPro" id="IPR011778">
    <property type="entry name" value="Hydantoinase/dihydroPyrase"/>
</dbReference>
<evidence type="ECO:0000313" key="7">
    <source>
        <dbReference type="EMBL" id="KIE45033.1"/>
    </source>
</evidence>